<dbReference type="EMBL" id="JBHUHT010000026">
    <property type="protein sequence ID" value="MFD2097611.1"/>
    <property type="molecule type" value="Genomic_DNA"/>
</dbReference>
<evidence type="ECO:0000313" key="2">
    <source>
        <dbReference type="EMBL" id="MFD2097611.1"/>
    </source>
</evidence>
<dbReference type="PROSITE" id="PS51257">
    <property type="entry name" value="PROKAR_LIPOPROTEIN"/>
    <property type="match status" value="1"/>
</dbReference>
<sequence length="174" mass="18922">MKYTCTITLTLLAIAGCATTYIPPTGKSLVSLRVEAPQFVTSTGARVVYYPGADCSNPEILGYVSSIKTIESDPQVEAIPDTALNSSSYFEKRIPAGESFQTSFKGYVGNRECLVSTSFIPRKKASYVMMFSHDNEQCYLRIREFDTGSNDATGVTVSYSEPEKTCQSGFAGPV</sequence>
<comment type="caution">
    <text evidence="2">The sequence shown here is derived from an EMBL/GenBank/DDBJ whole genome shotgun (WGS) entry which is preliminary data.</text>
</comment>
<reference evidence="3" key="1">
    <citation type="journal article" date="2019" name="Int. J. Syst. Evol. Microbiol.">
        <title>The Global Catalogue of Microorganisms (GCM) 10K type strain sequencing project: providing services to taxonomists for standard genome sequencing and annotation.</title>
        <authorList>
            <consortium name="The Broad Institute Genomics Platform"/>
            <consortium name="The Broad Institute Genome Sequencing Center for Infectious Disease"/>
            <person name="Wu L."/>
            <person name="Ma J."/>
        </authorList>
    </citation>
    <scope>NUCLEOTIDE SEQUENCE [LARGE SCALE GENOMIC DNA]</scope>
    <source>
        <strain evidence="3">CGMCC 1.10992</strain>
    </source>
</reference>
<proteinExistence type="predicted"/>
<accession>A0ABW4XPY5</accession>
<evidence type="ECO:0000313" key="3">
    <source>
        <dbReference type="Proteomes" id="UP001597380"/>
    </source>
</evidence>
<keyword evidence="3" id="KW-1185">Reference proteome</keyword>
<protein>
    <submittedName>
        <fullName evidence="2">Uncharacterized protein</fullName>
    </submittedName>
</protein>
<organism evidence="2 3">
    <name type="scientific">Corallincola platygyrae</name>
    <dbReference type="NCBI Taxonomy" id="1193278"/>
    <lineage>
        <taxon>Bacteria</taxon>
        <taxon>Pseudomonadati</taxon>
        <taxon>Pseudomonadota</taxon>
        <taxon>Gammaproteobacteria</taxon>
        <taxon>Alteromonadales</taxon>
        <taxon>Psychromonadaceae</taxon>
        <taxon>Corallincola</taxon>
    </lineage>
</organism>
<dbReference type="Proteomes" id="UP001597380">
    <property type="component" value="Unassembled WGS sequence"/>
</dbReference>
<evidence type="ECO:0000256" key="1">
    <source>
        <dbReference type="SAM" id="SignalP"/>
    </source>
</evidence>
<gene>
    <name evidence="2" type="ORF">ACFSJ3_16595</name>
</gene>
<keyword evidence="1" id="KW-0732">Signal</keyword>
<feature type="signal peptide" evidence="1">
    <location>
        <begin position="1"/>
        <end position="20"/>
    </location>
</feature>
<feature type="chain" id="PRO_5047423257" evidence="1">
    <location>
        <begin position="21"/>
        <end position="174"/>
    </location>
</feature>
<dbReference type="RefSeq" id="WP_345341709.1">
    <property type="nucleotide sequence ID" value="NZ_BAABLI010000030.1"/>
</dbReference>
<name>A0ABW4XPY5_9GAMM</name>